<dbReference type="Proteomes" id="UP001527181">
    <property type="component" value="Unassembled WGS sequence"/>
</dbReference>
<evidence type="ECO:0000313" key="1">
    <source>
        <dbReference type="EMBL" id="MCY9765043.1"/>
    </source>
</evidence>
<reference evidence="1 2" key="1">
    <citation type="submission" date="2022-05" db="EMBL/GenBank/DDBJ databases">
        <title>Genome Sequencing of Bee-Associated Microbes.</title>
        <authorList>
            <person name="Dunlap C."/>
        </authorList>
    </citation>
    <scope>NUCLEOTIDE SEQUENCE [LARGE SCALE GENOMIC DNA]</scope>
    <source>
        <strain evidence="1 2">NRRL B-04010</strain>
    </source>
</reference>
<organism evidence="1 2">
    <name type="scientific">Paenibacillus alvei</name>
    <name type="common">Bacillus alvei</name>
    <dbReference type="NCBI Taxonomy" id="44250"/>
    <lineage>
        <taxon>Bacteria</taxon>
        <taxon>Bacillati</taxon>
        <taxon>Bacillota</taxon>
        <taxon>Bacilli</taxon>
        <taxon>Bacillales</taxon>
        <taxon>Paenibacillaceae</taxon>
        <taxon>Paenibacillus</taxon>
    </lineage>
</organism>
<keyword evidence="2" id="KW-1185">Reference proteome</keyword>
<dbReference type="Pfam" id="PF10109">
    <property type="entry name" value="Phage_TAC_7"/>
    <property type="match status" value="1"/>
</dbReference>
<proteinExistence type="predicted"/>
<sequence length="99" mass="11396">MEKFTLIKPIVFQGAEVKEIEFDLDSLTGEDMIYVDRVFLSSSEMNQGITIKETTKEYQILVVARAARQPAELFYKLKAKDFSRLSLRVQNFLLVEGSE</sequence>
<accession>A0ABT4H8G7</accession>
<dbReference type="InterPro" id="IPR019289">
    <property type="entry name" value="Phage_tail_E/E"/>
</dbReference>
<dbReference type="EMBL" id="JAMDNP010000155">
    <property type="protein sequence ID" value="MCY9765043.1"/>
    <property type="molecule type" value="Genomic_DNA"/>
</dbReference>
<gene>
    <name evidence="1" type="ORF">M5X12_31595</name>
</gene>
<protein>
    <submittedName>
        <fullName evidence="1">Phage tail assembly protein</fullName>
    </submittedName>
</protein>
<evidence type="ECO:0000313" key="2">
    <source>
        <dbReference type="Proteomes" id="UP001527181"/>
    </source>
</evidence>
<dbReference type="RefSeq" id="WP_163978699.1">
    <property type="nucleotide sequence ID" value="NZ_JAKOBS010000035.1"/>
</dbReference>
<name>A0ABT4H8G7_PAEAL</name>
<comment type="caution">
    <text evidence="1">The sequence shown here is derived from an EMBL/GenBank/DDBJ whole genome shotgun (WGS) entry which is preliminary data.</text>
</comment>